<evidence type="ECO:0000256" key="1">
    <source>
        <dbReference type="ARBA" id="ARBA00004651"/>
    </source>
</evidence>
<dbReference type="GO" id="GO:0005886">
    <property type="term" value="C:plasma membrane"/>
    <property type="evidence" value="ECO:0007669"/>
    <property type="project" value="UniProtKB-SubCell"/>
</dbReference>
<evidence type="ECO:0000256" key="3">
    <source>
        <dbReference type="ARBA" id="ARBA00022692"/>
    </source>
</evidence>
<feature type="transmembrane region" description="Helical" evidence="6">
    <location>
        <begin position="259"/>
        <end position="281"/>
    </location>
</feature>
<evidence type="ECO:0000256" key="4">
    <source>
        <dbReference type="ARBA" id="ARBA00022989"/>
    </source>
</evidence>
<evidence type="ECO:0000256" key="2">
    <source>
        <dbReference type="ARBA" id="ARBA00022475"/>
    </source>
</evidence>
<dbReference type="NCBIfam" id="TIGR02737">
    <property type="entry name" value="caa3_CtaG"/>
    <property type="match status" value="1"/>
</dbReference>
<dbReference type="Pfam" id="PF09678">
    <property type="entry name" value="Caa3_CtaG"/>
    <property type="match status" value="1"/>
</dbReference>
<reference evidence="7" key="1">
    <citation type="submission" date="2020-06" db="EMBL/GenBank/DDBJ databases">
        <title>A novel thermopfilic bacterium from Erzurum, Turkey.</title>
        <authorList>
            <person name="Adiguzel A."/>
            <person name="Ay H."/>
            <person name="Baltaci M.O."/>
        </authorList>
    </citation>
    <scope>NUCLEOTIDE SEQUENCE</scope>
    <source>
        <strain evidence="7">P2</strain>
    </source>
</reference>
<gene>
    <name evidence="7" type="primary">ctaG</name>
    <name evidence="7" type="ORF">HR057_03080</name>
</gene>
<dbReference type="EMBL" id="JABTTE010000002">
    <property type="protein sequence ID" value="NSL50746.1"/>
    <property type="molecule type" value="Genomic_DNA"/>
</dbReference>
<protein>
    <submittedName>
        <fullName evidence="7">Cytochrome c oxidase assembly factor CtaG</fullName>
    </submittedName>
</protein>
<accession>A0A8J8GFA0</accession>
<comment type="subcellular location">
    <subcellularLocation>
        <location evidence="1">Cell membrane</location>
        <topology evidence="1">Multi-pass membrane protein</topology>
    </subcellularLocation>
</comment>
<feature type="transmembrane region" description="Helical" evidence="6">
    <location>
        <begin position="53"/>
        <end position="71"/>
    </location>
</feature>
<proteinExistence type="predicted"/>
<feature type="transmembrane region" description="Helical" evidence="6">
    <location>
        <begin position="189"/>
        <end position="209"/>
    </location>
</feature>
<dbReference type="RefSeq" id="WP_173729934.1">
    <property type="nucleotide sequence ID" value="NZ_JABTTE010000002.1"/>
</dbReference>
<feature type="transmembrane region" description="Helical" evidence="6">
    <location>
        <begin position="83"/>
        <end position="105"/>
    </location>
</feature>
<evidence type="ECO:0000313" key="8">
    <source>
        <dbReference type="Proteomes" id="UP000625804"/>
    </source>
</evidence>
<evidence type="ECO:0000256" key="6">
    <source>
        <dbReference type="SAM" id="Phobius"/>
    </source>
</evidence>
<keyword evidence="8" id="KW-1185">Reference proteome</keyword>
<dbReference type="InterPro" id="IPR019108">
    <property type="entry name" value="Caa3_assmbl_CtaG-rel"/>
</dbReference>
<keyword evidence="4 6" id="KW-1133">Transmembrane helix</keyword>
<dbReference type="AlphaFoldDB" id="A0A8J8GFA0"/>
<evidence type="ECO:0000313" key="7">
    <source>
        <dbReference type="EMBL" id="NSL50746.1"/>
    </source>
</evidence>
<dbReference type="InterPro" id="IPR014108">
    <property type="entry name" value="Caa3-assmbl_CtaG"/>
</dbReference>
<dbReference type="Proteomes" id="UP000625804">
    <property type="component" value="Unassembled WGS sequence"/>
</dbReference>
<comment type="caution">
    <text evidence="7">The sequence shown here is derived from an EMBL/GenBank/DDBJ whole genome shotgun (WGS) entry which is preliminary data.</text>
</comment>
<organism evidence="7 8">
    <name type="scientific">Calidifontibacillus erzurumensis</name>
    <dbReference type="NCBI Taxonomy" id="2741433"/>
    <lineage>
        <taxon>Bacteria</taxon>
        <taxon>Bacillati</taxon>
        <taxon>Bacillota</taxon>
        <taxon>Bacilli</taxon>
        <taxon>Bacillales</taxon>
        <taxon>Bacillaceae</taxon>
        <taxon>Calidifontibacillus/Schinkia group</taxon>
        <taxon>Calidifontibacillus</taxon>
    </lineage>
</organism>
<keyword evidence="2" id="KW-1003">Cell membrane</keyword>
<evidence type="ECO:0000256" key="5">
    <source>
        <dbReference type="ARBA" id="ARBA00023136"/>
    </source>
</evidence>
<feature type="transmembrane region" description="Helical" evidence="6">
    <location>
        <begin position="12"/>
        <end position="32"/>
    </location>
</feature>
<feature type="transmembrane region" description="Helical" evidence="6">
    <location>
        <begin position="126"/>
        <end position="145"/>
    </location>
</feature>
<name>A0A8J8GFA0_9BACI</name>
<keyword evidence="3 6" id="KW-0812">Transmembrane</keyword>
<keyword evidence="5 6" id="KW-0472">Membrane</keyword>
<feature type="transmembrane region" description="Helical" evidence="6">
    <location>
        <begin position="151"/>
        <end position="177"/>
    </location>
</feature>
<sequence>MLEKLSIFGFRAMWSPLFFIFIVAIGIIYIMAVKGYFKKLRSPNEEAVTKKQMFLFILSLFILYIVKGSPVDLLGHLNFSIHMVQMSVLYLFLPPLFMISIPNWIWRKIITFKMIQRPFNFFTKPLIALLVFNTLFSLYHFPFIFDIVKTNIVLHATVTVLIFIAAFIMWWPLVCPLPEYRQLSGLQKLGYIFADGVLLTPACALIIFADTALYETYTNHTAWLKALELCVPSSMLAAVDIGGGPQMFSWLSPKNDQQLGGVIMKIMQEISYGITLGYVFFQWVREEKKKEQQQTTAFPSPQPSK</sequence>